<gene>
    <name evidence="1" type="ORF">GBZ86_02440</name>
</gene>
<dbReference type="RefSeq" id="WP_152887412.1">
    <property type="nucleotide sequence ID" value="NZ_WHJC01000014.1"/>
</dbReference>
<proteinExistence type="predicted"/>
<dbReference type="AlphaFoldDB" id="A0A6I1MGG2"/>
<evidence type="ECO:0008006" key="3">
    <source>
        <dbReference type="Google" id="ProtNLM"/>
    </source>
</evidence>
<dbReference type="EMBL" id="WHJC01000014">
    <property type="protein sequence ID" value="MPQ42616.1"/>
    <property type="molecule type" value="Genomic_DNA"/>
</dbReference>
<organism evidence="1 2">
    <name type="scientific">Clostridium tarantellae</name>
    <dbReference type="NCBI Taxonomy" id="39493"/>
    <lineage>
        <taxon>Bacteria</taxon>
        <taxon>Bacillati</taxon>
        <taxon>Bacillota</taxon>
        <taxon>Clostridia</taxon>
        <taxon>Eubacteriales</taxon>
        <taxon>Clostridiaceae</taxon>
        <taxon>Clostridium</taxon>
    </lineage>
</organism>
<dbReference type="OrthoDB" id="9773927at2"/>
<reference evidence="1 2" key="1">
    <citation type="submission" date="2019-10" db="EMBL/GenBank/DDBJ databases">
        <title>The Genome Sequence of Clostridium tarantellae Isolated from Fish Brain.</title>
        <authorList>
            <person name="Bano L."/>
            <person name="Kiel M."/>
            <person name="Sales G."/>
            <person name="Doxey A.C."/>
            <person name="Mansfield M.J."/>
            <person name="Schiavone M."/>
            <person name="Rossetto O."/>
            <person name="Pirazzini M."/>
            <person name="Dobrindt U."/>
            <person name="Montecucco C."/>
        </authorList>
    </citation>
    <scope>NUCLEOTIDE SEQUENCE [LARGE SCALE GENOMIC DNA]</scope>
    <source>
        <strain evidence="1 2">DSM 3997</strain>
    </source>
</reference>
<name>A0A6I1MGG2_9CLOT</name>
<keyword evidence="2" id="KW-1185">Reference proteome</keyword>
<accession>A0A6I1MGG2</accession>
<comment type="caution">
    <text evidence="1">The sequence shown here is derived from an EMBL/GenBank/DDBJ whole genome shotgun (WGS) entry which is preliminary data.</text>
</comment>
<dbReference type="Pfam" id="PF14907">
    <property type="entry name" value="NTP_transf_5"/>
    <property type="match status" value="1"/>
</dbReference>
<sequence length="405" mass="46503">MKNYQNQLIELLNSYLKQELIEYNSPMSFEEIIKEAESHKIEEFIYQSIKKNKIMDKCPSELLDELKKHTILTAINQKNHIIRTGEVLSIFKEHSIPVIVLKGLVVRELYANPDLRTMGDADILVHEHNLNRVNDILIELGYREDSRNSSHVVYKHNNFKTIEVHWTLVNEVFFRGNVENFEKNLWNNAVEVKVSESTALSLGLEDLAIHLFIHMATHIVGSGFGIRQLCDLVLLLDKEEKNINWSYFKEGIEECGVSKFTGAIFGVCNKLFGTKIPKEVSSIGIDKIVVDELTKDIFESGVFGRKDLSKMFANQLACNFAEEGNDTLDSVYKRFLSLLFPPIDEMDNRYDYAKKNKVLSPVAWGHHLVNGALNTKYSMKDKINFAKSSVKSSTKRNKLIKRLEL</sequence>
<evidence type="ECO:0000313" key="1">
    <source>
        <dbReference type="EMBL" id="MPQ42616.1"/>
    </source>
</evidence>
<dbReference type="Proteomes" id="UP000430345">
    <property type="component" value="Unassembled WGS sequence"/>
</dbReference>
<evidence type="ECO:0000313" key="2">
    <source>
        <dbReference type="Proteomes" id="UP000430345"/>
    </source>
</evidence>
<dbReference type="InterPro" id="IPR039498">
    <property type="entry name" value="NTP_transf_5"/>
</dbReference>
<dbReference type="Gene3D" id="3.30.460.40">
    <property type="match status" value="1"/>
</dbReference>
<protein>
    <recommendedName>
        <fullName evidence="3">Nucleotidyltransferase family protein</fullName>
    </recommendedName>
</protein>